<dbReference type="PANTHER" id="PTHR30451:SF20">
    <property type="entry name" value="FIMBRIAE USHER"/>
    <property type="match status" value="1"/>
</dbReference>
<dbReference type="SUPFAM" id="SSF141729">
    <property type="entry name" value="FimD N-terminal domain-like"/>
    <property type="match status" value="1"/>
</dbReference>
<dbReference type="InterPro" id="IPR018030">
    <property type="entry name" value="Fimbrial_membr_usher_CS"/>
</dbReference>
<evidence type="ECO:0000256" key="3">
    <source>
        <dbReference type="ARBA" id="ARBA00022448"/>
    </source>
</evidence>
<keyword evidence="13" id="KW-1185">Reference proteome</keyword>
<dbReference type="EMBL" id="JBEPSD010000001">
    <property type="protein sequence ID" value="MET4569664.1"/>
    <property type="molecule type" value="Genomic_DNA"/>
</dbReference>
<keyword evidence="9" id="KW-1029">Fimbrium biogenesis</keyword>
<keyword evidence="6" id="KW-0732">Signal</keyword>
<evidence type="ECO:0000256" key="8">
    <source>
        <dbReference type="ARBA" id="ARBA00023237"/>
    </source>
</evidence>
<keyword evidence="7 9" id="KW-0472">Membrane</keyword>
<evidence type="ECO:0000256" key="1">
    <source>
        <dbReference type="ARBA" id="ARBA00004571"/>
    </source>
</evidence>
<dbReference type="InterPro" id="IPR000015">
    <property type="entry name" value="Fimb_usher"/>
</dbReference>
<evidence type="ECO:0000256" key="7">
    <source>
        <dbReference type="ARBA" id="ARBA00023136"/>
    </source>
</evidence>
<evidence type="ECO:0000256" key="2">
    <source>
        <dbReference type="ARBA" id="ARBA00008064"/>
    </source>
</evidence>
<dbReference type="InterPro" id="IPR025949">
    <property type="entry name" value="PapC-like_C"/>
</dbReference>
<evidence type="ECO:0000256" key="9">
    <source>
        <dbReference type="RuleBase" id="RU003884"/>
    </source>
</evidence>
<feature type="domain" description="PapC-like C-terminal" evidence="10">
    <location>
        <begin position="823"/>
        <end position="888"/>
    </location>
</feature>
<comment type="subcellular location">
    <subcellularLocation>
        <location evidence="1 9">Cell outer membrane</location>
        <topology evidence="1 9">Multi-pass membrane protein</topology>
    </subcellularLocation>
</comment>
<proteinExistence type="inferred from homology"/>
<keyword evidence="4" id="KW-1134">Transmembrane beta strand</keyword>
<reference evidence="12 13" key="1">
    <citation type="submission" date="2024-06" db="EMBL/GenBank/DDBJ databases">
        <title>Sorghum-associated microbial communities from plants grown in Nebraska, USA.</title>
        <authorList>
            <person name="Schachtman D."/>
        </authorList>
    </citation>
    <scope>NUCLEOTIDE SEQUENCE [LARGE SCALE GENOMIC DNA]</scope>
    <source>
        <strain evidence="12 13">1757</strain>
    </source>
</reference>
<evidence type="ECO:0000256" key="5">
    <source>
        <dbReference type="ARBA" id="ARBA00022692"/>
    </source>
</evidence>
<dbReference type="RefSeq" id="WP_354549476.1">
    <property type="nucleotide sequence ID" value="NZ_JBEPSD010000001.1"/>
</dbReference>
<organism evidence="12 13">
    <name type="scientific">Rhodanobacter soli</name>
    <dbReference type="NCBI Taxonomy" id="590609"/>
    <lineage>
        <taxon>Bacteria</taxon>
        <taxon>Pseudomonadati</taxon>
        <taxon>Pseudomonadota</taxon>
        <taxon>Gammaproteobacteria</taxon>
        <taxon>Lysobacterales</taxon>
        <taxon>Rhodanobacteraceae</taxon>
        <taxon>Rhodanobacter</taxon>
    </lineage>
</organism>
<dbReference type="InterPro" id="IPR043142">
    <property type="entry name" value="PapC-like_C_sf"/>
</dbReference>
<dbReference type="InterPro" id="IPR025885">
    <property type="entry name" value="PapC_N"/>
</dbReference>
<evidence type="ECO:0000259" key="11">
    <source>
        <dbReference type="Pfam" id="PF13954"/>
    </source>
</evidence>
<dbReference type="Pfam" id="PF13953">
    <property type="entry name" value="PapC_C"/>
    <property type="match status" value="1"/>
</dbReference>
<dbReference type="Pfam" id="PF00577">
    <property type="entry name" value="Usher"/>
    <property type="match status" value="1"/>
</dbReference>
<keyword evidence="5 9" id="KW-0812">Transmembrane</keyword>
<dbReference type="Pfam" id="PF13954">
    <property type="entry name" value="PapC_N"/>
    <property type="match status" value="1"/>
</dbReference>
<dbReference type="Gene3D" id="2.60.40.2070">
    <property type="match status" value="1"/>
</dbReference>
<comment type="similarity">
    <text evidence="2 9">Belongs to the fimbrial export usher family.</text>
</comment>
<dbReference type="Gene3D" id="3.10.20.410">
    <property type="match status" value="1"/>
</dbReference>
<evidence type="ECO:0000259" key="10">
    <source>
        <dbReference type="Pfam" id="PF13953"/>
    </source>
</evidence>
<dbReference type="InterPro" id="IPR042186">
    <property type="entry name" value="FimD_plug_dom"/>
</dbReference>
<dbReference type="PROSITE" id="PS01151">
    <property type="entry name" value="FIMBRIAL_USHER"/>
    <property type="match status" value="1"/>
</dbReference>
<dbReference type="PANTHER" id="PTHR30451">
    <property type="entry name" value="OUTER MEMBRANE USHER PROTEIN"/>
    <property type="match status" value="1"/>
</dbReference>
<accession>A0ABV2PX97</accession>
<dbReference type="Gene3D" id="2.60.40.2610">
    <property type="entry name" value="Outer membrane usher protein FimD, plug domain"/>
    <property type="match status" value="1"/>
</dbReference>
<evidence type="ECO:0000256" key="6">
    <source>
        <dbReference type="ARBA" id="ARBA00022729"/>
    </source>
</evidence>
<sequence length="921" mass="96670">MKPGRASATLAGRRQPVARRRLLSALVGLALCGWGGHVAATATGADAGASAVDASFDRSLLSGAGQNTTDLSRFERGDFIPAGSYSVDIFLNGGAFGRTDVRFAAASAEASATPCVTPALLDRLGLHPDKLSARVSADLADDRVCVDIASVIPGASMSFAMSDLRLDTSVPQAYLGQQARGYVDPKYWDAGVNAGLLNYNFNSYRTRSGGLTQTSSYLGLNAGLNLGDWHLRHNSSLNWQSGAGGVRSGHHWQNIATYAQRDLPRLRAQLTLGDTWTSGEIFDSFGLRGVQLVTDDRMLPQSLRGYAPTVRGVADSNAKVTVRQNGMVIYQTTVAPGPFAIDDLYATGYGGDLEVSVAEANGRVHTFSVPYASVPQLLRPGVMRFGVAAGQLRDETIEHKPDVVQVTVQRGLSNLLTGYAGAVGSQGYGALLLGSALNTRYGAFAMDVTTARTRIPGLDTLSGQSVRLSYSKTLAPTGTSLSVAAYRYSTSGYLALGDAARARDYARRGLPVFAAGPAQPLTINGVPVSDLLTPAQQAALAGGDYRDFLVPNGVDRQRNSFSLTLSQRLGARGGSLYVNGSARDYWNRSGTDTQFQVGYNNSIGRANYNLSASRERDLFGRSDNRYMLNLTIPLGSNQHAPNLTGTLTRDGSGGMQEQATLGGTAGVDDRFNYGVTATHGSGQAGGAGSTGNVNAGYRGSYAQLNAGFGAGSGYSQASLGATGGIVAHPGGVTFGQPLGDTVAIVQAPDAAGARIGSAAGVRIDHAGYALVPYVTPYILNTVSIDPTGLPLDVQLDSTSTEVAPRAGAVVMVKFKSESGRFVLIQTHLADGRTLPFGAEVEDEKGQAIGVVGQAGRIMVRVLNETGRLSVQWQDQDVAQTCSLLYRLKPRGKDKRKAGAIEQIEATCQQPRATAQVARSGT</sequence>
<comment type="caution">
    <text evidence="12">The sequence shown here is derived from an EMBL/GenBank/DDBJ whole genome shotgun (WGS) entry which is preliminary data.</text>
</comment>
<evidence type="ECO:0000313" key="13">
    <source>
        <dbReference type="Proteomes" id="UP001549251"/>
    </source>
</evidence>
<evidence type="ECO:0000313" key="12">
    <source>
        <dbReference type="EMBL" id="MET4569664.1"/>
    </source>
</evidence>
<name>A0ABV2PX97_9GAMM</name>
<protein>
    <submittedName>
        <fullName evidence="12">Outer membrane usher protein</fullName>
    </submittedName>
</protein>
<dbReference type="Proteomes" id="UP001549251">
    <property type="component" value="Unassembled WGS sequence"/>
</dbReference>
<gene>
    <name evidence="12" type="ORF">ABIE04_001991</name>
</gene>
<keyword evidence="3 9" id="KW-0813">Transport</keyword>
<dbReference type="InterPro" id="IPR037224">
    <property type="entry name" value="PapC_N_sf"/>
</dbReference>
<dbReference type="Gene3D" id="2.60.40.3110">
    <property type="match status" value="1"/>
</dbReference>
<keyword evidence="8 9" id="KW-0998">Cell outer membrane</keyword>
<evidence type="ECO:0000256" key="4">
    <source>
        <dbReference type="ARBA" id="ARBA00022452"/>
    </source>
</evidence>
<feature type="domain" description="PapC N-terminal" evidence="11">
    <location>
        <begin position="56"/>
        <end position="202"/>
    </location>
</feature>